<evidence type="ECO:0000313" key="1">
    <source>
        <dbReference type="EMBL" id="CCB46270.1"/>
    </source>
</evidence>
<evidence type="ECO:0000313" key="2">
    <source>
        <dbReference type="Proteomes" id="UP000009183"/>
    </source>
</evidence>
<reference evidence="2" key="1">
    <citation type="journal article" date="2007" name="Nature">
        <title>The grapevine genome sequence suggests ancestral hexaploidization in major angiosperm phyla.</title>
        <authorList>
            <consortium name="The French-Italian Public Consortium for Grapevine Genome Characterization."/>
            <person name="Jaillon O."/>
            <person name="Aury J.-M."/>
            <person name="Noel B."/>
            <person name="Policriti A."/>
            <person name="Clepet C."/>
            <person name="Casagrande A."/>
            <person name="Choisne N."/>
            <person name="Aubourg S."/>
            <person name="Vitulo N."/>
            <person name="Jubin C."/>
            <person name="Vezzi A."/>
            <person name="Legeai F."/>
            <person name="Hugueney P."/>
            <person name="Dasilva C."/>
            <person name="Horner D."/>
            <person name="Mica E."/>
            <person name="Jublot D."/>
            <person name="Poulain J."/>
            <person name="Bruyere C."/>
            <person name="Billault A."/>
            <person name="Segurens B."/>
            <person name="Gouyvenoux M."/>
            <person name="Ugarte E."/>
            <person name="Cattonaro F."/>
            <person name="Anthouard V."/>
            <person name="Vico V."/>
            <person name="Del Fabbro C."/>
            <person name="Alaux M."/>
            <person name="Di Gaspero G."/>
            <person name="Dumas V."/>
            <person name="Felice N."/>
            <person name="Paillard S."/>
            <person name="Juman I."/>
            <person name="Moroldo M."/>
            <person name="Scalabrin S."/>
            <person name="Canaguier A."/>
            <person name="Le Clainche I."/>
            <person name="Malacrida G."/>
            <person name="Durand E."/>
            <person name="Pesole G."/>
            <person name="Laucou V."/>
            <person name="Chatelet P."/>
            <person name="Merdinoglu D."/>
            <person name="Delledonne M."/>
            <person name="Pezzotti M."/>
            <person name="Lecharny A."/>
            <person name="Scarpelli C."/>
            <person name="Artiguenave F."/>
            <person name="Pe M.E."/>
            <person name="Valle G."/>
            <person name="Morgante M."/>
            <person name="Caboche M."/>
            <person name="Adam-Blondon A.-F."/>
            <person name="Weissenbach J."/>
            <person name="Quetier F."/>
            <person name="Wincker P."/>
        </authorList>
    </citation>
    <scope>NUCLEOTIDE SEQUENCE [LARGE SCALE GENOMIC DNA]</scope>
    <source>
        <strain evidence="2">cv. Pinot noir / PN40024</strain>
    </source>
</reference>
<organism evidence="1 2">
    <name type="scientific">Vitis vinifera</name>
    <name type="common">Grape</name>
    <dbReference type="NCBI Taxonomy" id="29760"/>
    <lineage>
        <taxon>Eukaryota</taxon>
        <taxon>Viridiplantae</taxon>
        <taxon>Streptophyta</taxon>
        <taxon>Embryophyta</taxon>
        <taxon>Tracheophyta</taxon>
        <taxon>Spermatophyta</taxon>
        <taxon>Magnoliopsida</taxon>
        <taxon>eudicotyledons</taxon>
        <taxon>Gunneridae</taxon>
        <taxon>Pentapetalae</taxon>
        <taxon>rosids</taxon>
        <taxon>Vitales</taxon>
        <taxon>Vitaceae</taxon>
        <taxon>Viteae</taxon>
        <taxon>Vitis</taxon>
    </lineage>
</organism>
<dbReference type="HOGENOM" id="CLU_3321049_0_0_1"/>
<protein>
    <submittedName>
        <fullName evidence="1">Uncharacterized protein</fullName>
    </submittedName>
</protein>
<dbReference type="PaxDb" id="29760-VIT_19s0014g01580.t01"/>
<accession>F6H1X4</accession>
<dbReference type="Proteomes" id="UP000009183">
    <property type="component" value="Chromosome 19"/>
</dbReference>
<dbReference type="AlphaFoldDB" id="F6H1X4"/>
<dbReference type="InParanoid" id="F6H1X4"/>
<gene>
    <name evidence="1" type="ordered locus">VIT_19s0014g01580</name>
</gene>
<keyword evidence="2" id="KW-1185">Reference proteome</keyword>
<dbReference type="EMBL" id="FN595229">
    <property type="protein sequence ID" value="CCB46270.1"/>
    <property type="molecule type" value="Genomic_DNA"/>
</dbReference>
<sequence>MSFKEVFDSFLGADAFSGSGDCVNGDRINSRLMSLLPVH</sequence>
<proteinExistence type="predicted"/>
<name>F6H1X4_VITVI</name>